<sequence>MLSLVLPTQLHVSPKYSSASRLPCNFPSRRHRSSIVVEVKCVCDHCVEDGGCGWKEKRIGDETMKVRTLALPARHKYPKTISSLPHENALRSMASFEFGRSIILLIEDCITFPYDATDTVRGRLGQIRRPGHACNVHEETVPTAKKLRDPREVFFDVFKVSVLGHTYYLLFLVSSYSSSVALRATRDFAQ</sequence>
<gene>
    <name evidence="1" type="ORF">BDP27DRAFT_535909</name>
</gene>
<protein>
    <submittedName>
        <fullName evidence="1">Uncharacterized protein</fullName>
    </submittedName>
</protein>
<proteinExistence type="predicted"/>
<accession>A0A9P5PXT6</accession>
<dbReference type="EMBL" id="JADNRY010000034">
    <property type="protein sequence ID" value="KAF9071218.1"/>
    <property type="molecule type" value="Genomic_DNA"/>
</dbReference>
<keyword evidence="2" id="KW-1185">Reference proteome</keyword>
<dbReference type="AlphaFoldDB" id="A0A9P5PXT6"/>
<comment type="caution">
    <text evidence="1">The sequence shown here is derived from an EMBL/GenBank/DDBJ whole genome shotgun (WGS) entry which is preliminary data.</text>
</comment>
<evidence type="ECO:0000313" key="2">
    <source>
        <dbReference type="Proteomes" id="UP000772434"/>
    </source>
</evidence>
<organism evidence="1 2">
    <name type="scientific">Rhodocollybia butyracea</name>
    <dbReference type="NCBI Taxonomy" id="206335"/>
    <lineage>
        <taxon>Eukaryota</taxon>
        <taxon>Fungi</taxon>
        <taxon>Dikarya</taxon>
        <taxon>Basidiomycota</taxon>
        <taxon>Agaricomycotina</taxon>
        <taxon>Agaricomycetes</taxon>
        <taxon>Agaricomycetidae</taxon>
        <taxon>Agaricales</taxon>
        <taxon>Marasmiineae</taxon>
        <taxon>Omphalotaceae</taxon>
        <taxon>Rhodocollybia</taxon>
    </lineage>
</organism>
<evidence type="ECO:0000313" key="1">
    <source>
        <dbReference type="EMBL" id="KAF9071218.1"/>
    </source>
</evidence>
<name>A0A9P5PXT6_9AGAR</name>
<dbReference type="Proteomes" id="UP000772434">
    <property type="component" value="Unassembled WGS sequence"/>
</dbReference>
<reference evidence="1" key="1">
    <citation type="submission" date="2020-11" db="EMBL/GenBank/DDBJ databases">
        <authorList>
            <consortium name="DOE Joint Genome Institute"/>
            <person name="Ahrendt S."/>
            <person name="Riley R."/>
            <person name="Andreopoulos W."/>
            <person name="Labutti K."/>
            <person name="Pangilinan J."/>
            <person name="Ruiz-Duenas F.J."/>
            <person name="Barrasa J.M."/>
            <person name="Sanchez-Garcia M."/>
            <person name="Camarero S."/>
            <person name="Miyauchi S."/>
            <person name="Serrano A."/>
            <person name="Linde D."/>
            <person name="Babiker R."/>
            <person name="Drula E."/>
            <person name="Ayuso-Fernandez I."/>
            <person name="Pacheco R."/>
            <person name="Padilla G."/>
            <person name="Ferreira P."/>
            <person name="Barriuso J."/>
            <person name="Kellner H."/>
            <person name="Castanera R."/>
            <person name="Alfaro M."/>
            <person name="Ramirez L."/>
            <person name="Pisabarro A.G."/>
            <person name="Kuo A."/>
            <person name="Tritt A."/>
            <person name="Lipzen A."/>
            <person name="He G."/>
            <person name="Yan M."/>
            <person name="Ng V."/>
            <person name="Cullen D."/>
            <person name="Martin F."/>
            <person name="Rosso M.-N."/>
            <person name="Henrissat B."/>
            <person name="Hibbett D."/>
            <person name="Martinez A.T."/>
            <person name="Grigoriev I.V."/>
        </authorList>
    </citation>
    <scope>NUCLEOTIDE SEQUENCE</scope>
    <source>
        <strain evidence="1">AH 40177</strain>
    </source>
</reference>
<dbReference type="OrthoDB" id="5569250at2759"/>